<evidence type="ECO:0000256" key="10">
    <source>
        <dbReference type="ARBA" id="ARBA00023180"/>
    </source>
</evidence>
<evidence type="ECO:0000256" key="5">
    <source>
        <dbReference type="ARBA" id="ARBA00022737"/>
    </source>
</evidence>
<keyword evidence="6 12" id="KW-1133">Transmembrane helix</keyword>
<gene>
    <name evidence="14" type="ORF">AALO_G00066410</name>
</gene>
<evidence type="ECO:0000259" key="13">
    <source>
        <dbReference type="PROSITE" id="PS50853"/>
    </source>
</evidence>
<dbReference type="InterPro" id="IPR003961">
    <property type="entry name" value="FN3_dom"/>
</dbReference>
<comment type="similarity">
    <text evidence="2">Belongs to the type I cytokine receptor family. Type 2 subfamily.</text>
</comment>
<organism evidence="14 15">
    <name type="scientific">Alosa alosa</name>
    <name type="common">allis shad</name>
    <dbReference type="NCBI Taxonomy" id="278164"/>
    <lineage>
        <taxon>Eukaryota</taxon>
        <taxon>Metazoa</taxon>
        <taxon>Chordata</taxon>
        <taxon>Craniata</taxon>
        <taxon>Vertebrata</taxon>
        <taxon>Euteleostomi</taxon>
        <taxon>Actinopterygii</taxon>
        <taxon>Neopterygii</taxon>
        <taxon>Teleostei</taxon>
        <taxon>Clupei</taxon>
        <taxon>Clupeiformes</taxon>
        <taxon>Clupeoidei</taxon>
        <taxon>Clupeidae</taxon>
        <taxon>Alosa</taxon>
    </lineage>
</organism>
<name>A0AAV6H126_9TELE</name>
<keyword evidence="8" id="KW-1015">Disulfide bond</keyword>
<feature type="transmembrane region" description="Helical" evidence="12">
    <location>
        <begin position="765"/>
        <end position="789"/>
    </location>
</feature>
<evidence type="ECO:0000313" key="14">
    <source>
        <dbReference type="EMBL" id="KAG5281005.1"/>
    </source>
</evidence>
<keyword evidence="5" id="KW-0677">Repeat</keyword>
<evidence type="ECO:0000256" key="6">
    <source>
        <dbReference type="ARBA" id="ARBA00022989"/>
    </source>
</evidence>
<evidence type="ECO:0000256" key="4">
    <source>
        <dbReference type="ARBA" id="ARBA00022729"/>
    </source>
</evidence>
<keyword evidence="15" id="KW-1185">Reference proteome</keyword>
<feature type="compositionally biased region" description="Polar residues" evidence="11">
    <location>
        <begin position="897"/>
        <end position="913"/>
    </location>
</feature>
<protein>
    <recommendedName>
        <fullName evidence="13">Fibronectin type-III domain-containing protein</fullName>
    </recommendedName>
</protein>
<dbReference type="InterPro" id="IPR013783">
    <property type="entry name" value="Ig-like_fold"/>
</dbReference>
<dbReference type="GO" id="GO:0005886">
    <property type="term" value="C:plasma membrane"/>
    <property type="evidence" value="ECO:0007669"/>
    <property type="project" value="UniProtKB-ARBA"/>
</dbReference>
<feature type="region of interest" description="Disordered" evidence="11">
    <location>
        <begin position="932"/>
        <end position="1020"/>
    </location>
</feature>
<comment type="caution">
    <text evidence="14">The sequence shown here is derived from an EMBL/GenBank/DDBJ whole genome shotgun (WGS) entry which is preliminary data.</text>
</comment>
<evidence type="ECO:0000256" key="3">
    <source>
        <dbReference type="ARBA" id="ARBA00022692"/>
    </source>
</evidence>
<dbReference type="Pfam" id="PF25552">
    <property type="entry name" value="LIFR_D4"/>
    <property type="match status" value="1"/>
</dbReference>
<dbReference type="SMART" id="SM00060">
    <property type="entry name" value="FN3"/>
    <property type="match status" value="3"/>
</dbReference>
<dbReference type="CDD" id="cd00063">
    <property type="entry name" value="FN3"/>
    <property type="match status" value="2"/>
</dbReference>
<keyword evidence="3 12" id="KW-0812">Transmembrane</keyword>
<feature type="compositionally biased region" description="Polar residues" evidence="11">
    <location>
        <begin position="1004"/>
        <end position="1020"/>
    </location>
</feature>
<evidence type="ECO:0000256" key="8">
    <source>
        <dbReference type="ARBA" id="ARBA00023157"/>
    </source>
</evidence>
<evidence type="ECO:0000256" key="9">
    <source>
        <dbReference type="ARBA" id="ARBA00023170"/>
    </source>
</evidence>
<dbReference type="PANTHER" id="PTHR48423:SF1">
    <property type="entry name" value="INTERLEUKIN-27 RECEPTOR SUBUNIT ALPHA"/>
    <property type="match status" value="1"/>
</dbReference>
<dbReference type="Gene3D" id="2.60.40.10">
    <property type="entry name" value="Immunoglobulins"/>
    <property type="match status" value="7"/>
</dbReference>
<evidence type="ECO:0000256" key="1">
    <source>
        <dbReference type="ARBA" id="ARBA00004479"/>
    </source>
</evidence>
<feature type="domain" description="Fibronectin type-III" evidence="13">
    <location>
        <begin position="381"/>
        <end position="476"/>
    </location>
</feature>
<keyword evidence="9" id="KW-0675">Receptor</keyword>
<dbReference type="InterPro" id="IPR052672">
    <property type="entry name" value="Type1_Cytokine_Rcpt_Type2"/>
</dbReference>
<sequence>MPVGSFYWKPQRVDSLGPTLHSACSSYASSSGNSDRGTELLVESIMILSNIISGRNRGKSQLLLFNLHPYEPPSMFSTLLCILCLILTVRPSLSQDDSPLGVPQQISLEKDSEAQRLSVTWKCNLVSVFDIEIYRTELMEIVFNETVELSGEKNAGDCHWNWTSAVPLECTSLSVRIRSRDLLRVSDWSPLQTTEGDDLPDNTGAKVYPLDKVVLVGSSTTFCCILGEGQVLEDIRYMRSIMREVRLSRRTYAVTQTLQPPSNTSGTNVFCRATDASMKTTVEGAVIFVGYPPADEELMCETQDLVSAICQWKEGRYTHLKGKLRRTRYTLNGRTCEVVKNVRRCTWEQWEGNWTLLAKNPLGKKEIKDSAPLSHRVHPVAPKNLSILVKNSRNATLQWSWQYLGYKAFPLICQVNVASNGVSVTRNYSGAGLSLVVLEDLWPYETYRVRVRCGAENNFWMWGDWSLESSFQTKMDRPGTPDMWIWMESDNSGQILWKPLSKRESNGDLIGYEVTQGSVSGDGAQRLDVPVSQLSVPLGLQNASEPVVMLLAHNSEWTSHTSQLMVPKYWADVDVTGSEISSRDGGFDMSWPASANASRGYVVEWFNTSCGQYCSVDWRKVPGTNTSARIESSGLQAGIRYTISVYTLSDEAPELLERRHGYLEEMVPAEPVPFLEASQYESSVLLTWQEIPLHSQRGFVRGYNVYLANVAKNTLLAKISDPSVRNCTIRKLGLGTYKFTVRAYTSAGEDGGSTVSIMLEPYTDLLVFEILISLAAMSVFFILVTALCYRKRQWVKKAFYPEIPEPKLPGQWRTSQATVDVKPSPHSMVHIVENPQWDSSKEGLVPVSEEDEDGDESGSEPTDTDSDEPGLLRYYNQVVGDSGQVLRLPIDSSSSSVGSADTDVTYTGIQTSPGPLDTPPQMEAMAAGGYRPQGQVVQQQQQVDRSDADAGAPSSASFGGYKPQCTWRPDSPDGNAIDGSVGSPTSVNSSQFLIPDVSSEDSRNPASSTTWIPSFLSSKP</sequence>
<evidence type="ECO:0000256" key="2">
    <source>
        <dbReference type="ARBA" id="ARBA00008921"/>
    </source>
</evidence>
<dbReference type="InterPro" id="IPR048497">
    <property type="entry name" value="LIF-R-like_Ig-like"/>
</dbReference>
<evidence type="ECO:0000313" key="15">
    <source>
        <dbReference type="Proteomes" id="UP000823561"/>
    </source>
</evidence>
<evidence type="ECO:0000256" key="12">
    <source>
        <dbReference type="SAM" id="Phobius"/>
    </source>
</evidence>
<dbReference type="Pfam" id="PF21177">
    <property type="entry name" value="LIF-R_Ig-like"/>
    <property type="match status" value="1"/>
</dbReference>
<dbReference type="Pfam" id="PF17971">
    <property type="entry name" value="LIFR_D2"/>
    <property type="match status" value="1"/>
</dbReference>
<dbReference type="PROSITE" id="PS01353">
    <property type="entry name" value="HEMATOPO_REC_L_F2"/>
    <property type="match status" value="1"/>
</dbReference>
<dbReference type="InterPro" id="IPR040817">
    <property type="entry name" value="LIFR_D2"/>
</dbReference>
<dbReference type="EMBL" id="JADWDJ010000005">
    <property type="protein sequence ID" value="KAG5281005.1"/>
    <property type="molecule type" value="Genomic_DNA"/>
</dbReference>
<dbReference type="PANTHER" id="PTHR48423">
    <property type="entry name" value="INTERLEUKIN-27 RECEPTOR SUBUNIT ALPHA"/>
    <property type="match status" value="1"/>
</dbReference>
<feature type="compositionally biased region" description="Low complexity" evidence="11">
    <location>
        <begin position="933"/>
        <end position="960"/>
    </location>
</feature>
<dbReference type="InterPro" id="IPR003529">
    <property type="entry name" value="Hematopoietin_rcpt_Gp130_CS"/>
</dbReference>
<dbReference type="AlphaFoldDB" id="A0AAV6H126"/>
<evidence type="ECO:0000256" key="11">
    <source>
        <dbReference type="SAM" id="MobiDB-lite"/>
    </source>
</evidence>
<keyword evidence="10" id="KW-0325">Glycoprotein</keyword>
<keyword evidence="4" id="KW-0732">Signal</keyword>
<feature type="region of interest" description="Disordered" evidence="11">
    <location>
        <begin position="833"/>
        <end position="870"/>
    </location>
</feature>
<dbReference type="InterPro" id="IPR036116">
    <property type="entry name" value="FN3_sf"/>
</dbReference>
<accession>A0AAV6H126</accession>
<dbReference type="GO" id="GO:0004896">
    <property type="term" value="F:cytokine receptor activity"/>
    <property type="evidence" value="ECO:0007669"/>
    <property type="project" value="InterPro"/>
</dbReference>
<feature type="compositionally biased region" description="Polar residues" evidence="11">
    <location>
        <begin position="982"/>
        <end position="992"/>
    </location>
</feature>
<dbReference type="SUPFAM" id="SSF49265">
    <property type="entry name" value="Fibronectin type III"/>
    <property type="match status" value="3"/>
</dbReference>
<feature type="domain" description="Fibronectin type-III" evidence="13">
    <location>
        <begin position="667"/>
        <end position="766"/>
    </location>
</feature>
<feature type="region of interest" description="Disordered" evidence="11">
    <location>
        <begin position="887"/>
        <end position="920"/>
    </location>
</feature>
<dbReference type="PROSITE" id="PS50853">
    <property type="entry name" value="FN3"/>
    <property type="match status" value="2"/>
</dbReference>
<evidence type="ECO:0000256" key="7">
    <source>
        <dbReference type="ARBA" id="ARBA00023136"/>
    </source>
</evidence>
<feature type="compositionally biased region" description="Acidic residues" evidence="11">
    <location>
        <begin position="848"/>
        <end position="868"/>
    </location>
</feature>
<comment type="subcellular location">
    <subcellularLocation>
        <location evidence="1">Membrane</location>
        <topology evidence="1">Single-pass type I membrane protein</topology>
    </subcellularLocation>
</comment>
<keyword evidence="7 12" id="KW-0472">Membrane</keyword>
<reference evidence="14" key="1">
    <citation type="submission" date="2020-10" db="EMBL/GenBank/DDBJ databases">
        <title>Chromosome-scale genome assembly of the Allis shad, Alosa alosa.</title>
        <authorList>
            <person name="Margot Z."/>
            <person name="Christophe K."/>
            <person name="Cabau C."/>
            <person name="Louis A."/>
            <person name="Berthelot C."/>
            <person name="Parey E."/>
            <person name="Roest Crollius H."/>
            <person name="Montfort J."/>
            <person name="Robinson-Rechavi M."/>
            <person name="Bucao C."/>
            <person name="Bouchez O."/>
            <person name="Gislard M."/>
            <person name="Lluch J."/>
            <person name="Milhes M."/>
            <person name="Lampietro C."/>
            <person name="Lopez Roques C."/>
            <person name="Donnadieu C."/>
            <person name="Braasch I."/>
            <person name="Desvignes T."/>
            <person name="Postlethwait J."/>
            <person name="Bobe J."/>
            <person name="Guiguen Y."/>
        </authorList>
    </citation>
    <scope>NUCLEOTIDE SEQUENCE</scope>
    <source>
        <strain evidence="14">M-15738</strain>
        <tissue evidence="14">Blood</tissue>
    </source>
</reference>
<proteinExistence type="inferred from homology"/>
<dbReference type="Proteomes" id="UP000823561">
    <property type="component" value="Chromosome 5"/>
</dbReference>